<dbReference type="EMBL" id="NMUL01000026">
    <property type="protein sequence ID" value="OXM64901.1"/>
    <property type="molecule type" value="Genomic_DNA"/>
</dbReference>
<gene>
    <name evidence="1" type="ORF">CF165_25820</name>
</gene>
<evidence type="ECO:0000313" key="1">
    <source>
        <dbReference type="EMBL" id="OXM64901.1"/>
    </source>
</evidence>
<dbReference type="Proteomes" id="UP000215199">
    <property type="component" value="Unassembled WGS sequence"/>
</dbReference>
<reference evidence="2" key="1">
    <citation type="submission" date="2017-07" db="EMBL/GenBank/DDBJ databases">
        <title>Comparative genome mining reveals phylogenetic distribution patterns of secondary metabolites in Amycolatopsis.</title>
        <authorList>
            <person name="Adamek M."/>
            <person name="Alanjary M."/>
            <person name="Sales-Ortells H."/>
            <person name="Goodfellow M."/>
            <person name="Bull A.T."/>
            <person name="Kalinowski J."/>
            <person name="Ziemert N."/>
        </authorList>
    </citation>
    <scope>NUCLEOTIDE SEQUENCE [LARGE SCALE GENOMIC DNA]</scope>
    <source>
        <strain evidence="2">H5</strain>
    </source>
</reference>
<comment type="caution">
    <text evidence="1">The sequence shown here is derived from an EMBL/GenBank/DDBJ whole genome shotgun (WGS) entry which is preliminary data.</text>
</comment>
<proteinExistence type="predicted"/>
<dbReference type="AlphaFoldDB" id="A0A229T1V7"/>
<sequence>MRKRPFPDCSAEPVADPVHHTILALAIEGFSAPDRTTMHRLAVRAGIYRVAEQALSAVGVEWEECHRADLGDGVLILVPAGYPKAVFTELVPAELTAFLAVHNAARVRPERIRLRVALHAGEVSYDVHGTTGAAIVHTFRLLRSRVLEDAVACAGGDLALIASAWFYDEIIRHSPVSRPDLFRQVLVQEKETAAHGWVRLLGSGDGARRQPAG</sequence>
<protein>
    <recommendedName>
        <fullName evidence="3">Guanylate cyclase domain-containing protein</fullName>
    </recommendedName>
</protein>
<evidence type="ECO:0008006" key="3">
    <source>
        <dbReference type="Google" id="ProtNLM"/>
    </source>
</evidence>
<evidence type="ECO:0000313" key="2">
    <source>
        <dbReference type="Proteomes" id="UP000215199"/>
    </source>
</evidence>
<name>A0A229T1V7_9PSEU</name>
<keyword evidence="2" id="KW-1185">Reference proteome</keyword>
<accession>A0A229T1V7</accession>
<organism evidence="1 2">
    <name type="scientific">Amycolatopsis vastitatis</name>
    <dbReference type="NCBI Taxonomy" id="1905142"/>
    <lineage>
        <taxon>Bacteria</taxon>
        <taxon>Bacillati</taxon>
        <taxon>Actinomycetota</taxon>
        <taxon>Actinomycetes</taxon>
        <taxon>Pseudonocardiales</taxon>
        <taxon>Pseudonocardiaceae</taxon>
        <taxon>Amycolatopsis</taxon>
    </lineage>
</organism>